<organism evidence="2 3">
    <name type="scientific">Sphingomonas floccifaciens</name>
    <dbReference type="NCBI Taxonomy" id="1844115"/>
    <lineage>
        <taxon>Bacteria</taxon>
        <taxon>Pseudomonadati</taxon>
        <taxon>Pseudomonadota</taxon>
        <taxon>Alphaproteobacteria</taxon>
        <taxon>Sphingomonadales</taxon>
        <taxon>Sphingomonadaceae</taxon>
        <taxon>Sphingomonas</taxon>
    </lineage>
</organism>
<dbReference type="Gene3D" id="2.60.120.10">
    <property type="entry name" value="Jelly Rolls"/>
    <property type="match status" value="1"/>
</dbReference>
<gene>
    <name evidence="2" type="ORF">ACFSC3_06200</name>
</gene>
<dbReference type="InterPro" id="IPR014710">
    <property type="entry name" value="RmlC-like_jellyroll"/>
</dbReference>
<dbReference type="EMBL" id="JBHUFC010000002">
    <property type="protein sequence ID" value="MFD1787156.1"/>
    <property type="molecule type" value="Genomic_DNA"/>
</dbReference>
<dbReference type="PROSITE" id="PS51063">
    <property type="entry name" value="HTH_CRP_2"/>
    <property type="match status" value="1"/>
</dbReference>
<dbReference type="RefSeq" id="WP_380939522.1">
    <property type="nucleotide sequence ID" value="NZ_JBHUFC010000002.1"/>
</dbReference>
<dbReference type="Proteomes" id="UP001597283">
    <property type="component" value="Unassembled WGS sequence"/>
</dbReference>
<evidence type="ECO:0000259" key="1">
    <source>
        <dbReference type="PROSITE" id="PS51063"/>
    </source>
</evidence>
<feature type="domain" description="HTH crp-type" evidence="1">
    <location>
        <begin position="161"/>
        <end position="228"/>
    </location>
</feature>
<protein>
    <submittedName>
        <fullName evidence="2">Crp/Fnr family transcriptional regulator</fullName>
    </submittedName>
</protein>
<evidence type="ECO:0000313" key="2">
    <source>
        <dbReference type="EMBL" id="MFD1787156.1"/>
    </source>
</evidence>
<keyword evidence="3" id="KW-1185">Reference proteome</keyword>
<reference evidence="3" key="1">
    <citation type="journal article" date="2019" name="Int. J. Syst. Evol. Microbiol.">
        <title>The Global Catalogue of Microorganisms (GCM) 10K type strain sequencing project: providing services to taxonomists for standard genome sequencing and annotation.</title>
        <authorList>
            <consortium name="The Broad Institute Genomics Platform"/>
            <consortium name="The Broad Institute Genome Sequencing Center for Infectious Disease"/>
            <person name="Wu L."/>
            <person name="Ma J."/>
        </authorList>
    </citation>
    <scope>NUCLEOTIDE SEQUENCE [LARGE SCALE GENOMIC DNA]</scope>
    <source>
        <strain evidence="3">Q85</strain>
    </source>
</reference>
<dbReference type="InterPro" id="IPR036390">
    <property type="entry name" value="WH_DNA-bd_sf"/>
</dbReference>
<dbReference type="InterPro" id="IPR036388">
    <property type="entry name" value="WH-like_DNA-bd_sf"/>
</dbReference>
<evidence type="ECO:0000313" key="3">
    <source>
        <dbReference type="Proteomes" id="UP001597283"/>
    </source>
</evidence>
<proteinExistence type="predicted"/>
<dbReference type="SUPFAM" id="SSF46785">
    <property type="entry name" value="Winged helix' DNA-binding domain"/>
    <property type="match status" value="1"/>
</dbReference>
<accession>A0ABW4NAN2</accession>
<dbReference type="Pfam" id="PF13545">
    <property type="entry name" value="HTH_Crp_2"/>
    <property type="match status" value="1"/>
</dbReference>
<sequence length="248" mass="27148">MNSITLFPSQTSDAQQRDGASILIDRLSRHAPLDGAAVATLKALPWQIAEVGTSRSARVFDGLRDRMLVVLSGVMYRHAIVRSGARQVVSLHLTGEIVGLEQVPPGNTGLGAHGPAQVAVFEPAAWRAAMMRHASIRDAVYSEIQTSLAVSRAWLTNNCRREAATRVAHLLCEVAQRTGVAALPRLTQEFLSDCVGLTSVHTNRVLRRLEAMNCLRRDGDRYRIVDTHRMSEFAEFDAGYLTPVPVIA</sequence>
<comment type="caution">
    <text evidence="2">The sequence shown here is derived from an EMBL/GenBank/DDBJ whole genome shotgun (WGS) entry which is preliminary data.</text>
</comment>
<dbReference type="InterPro" id="IPR012318">
    <property type="entry name" value="HTH_CRP"/>
</dbReference>
<name>A0ABW4NAN2_9SPHN</name>
<dbReference type="Gene3D" id="1.10.10.10">
    <property type="entry name" value="Winged helix-like DNA-binding domain superfamily/Winged helix DNA-binding domain"/>
    <property type="match status" value="1"/>
</dbReference>